<name>A0A222YZD7_9CAUD</name>
<gene>
    <name evidence="1" type="ORF">SEA_MYRADEE_52</name>
</gene>
<evidence type="ECO:0000313" key="1">
    <source>
        <dbReference type="EMBL" id="ASR77160.1"/>
    </source>
</evidence>
<proteinExistence type="predicted"/>
<evidence type="ECO:0000313" key="2">
    <source>
        <dbReference type="Proteomes" id="UP000225918"/>
    </source>
</evidence>
<dbReference type="Proteomes" id="UP000225918">
    <property type="component" value="Segment"/>
</dbReference>
<accession>A0A222YZD7</accession>
<keyword evidence="2" id="KW-1185">Reference proteome</keyword>
<dbReference type="EMBL" id="MF141539">
    <property type="protein sequence ID" value="ASR77160.1"/>
    <property type="molecule type" value="Genomic_DNA"/>
</dbReference>
<reference evidence="2" key="1">
    <citation type="submission" date="2017-05" db="EMBL/GenBank/DDBJ databases">
        <authorList>
            <person name="Song R."/>
            <person name="Chenine A.L."/>
            <person name="Ruprecht R.M."/>
        </authorList>
    </citation>
    <scope>NUCLEOTIDE SEQUENCE [LARGE SCALE GENOMIC DNA]</scope>
</reference>
<protein>
    <submittedName>
        <fullName evidence="1">Uncharacterized protein</fullName>
    </submittedName>
</protein>
<organism evidence="1 2">
    <name type="scientific">Mycobacterium phage MyraDee</name>
    <dbReference type="NCBI Taxonomy" id="2024303"/>
    <lineage>
        <taxon>Viruses</taxon>
        <taxon>Duplodnaviria</taxon>
        <taxon>Heunggongvirae</taxon>
        <taxon>Uroviricota</taxon>
        <taxon>Caudoviricetes</taxon>
        <taxon>Myradeevirus</taxon>
        <taxon>Myradeevirus MyraDee</taxon>
    </lineage>
</organism>
<sequence>MSELKVGGLALIVGPLSLFGYDEGTVHLEYGEVVEIEGLEAENGFEIAWVFGRASKIRQYIDTSSLTPLDRLYDNPDIDWGAIHDYVHEEDDLD</sequence>